<name>A0A5E7SG74_PSEFL</name>
<sequence length="54" mass="6350">MHLFFTVNYYVHRPFTSPVNPKGKVKSIANTWPFNVYFRAFQGDESARYALKHA</sequence>
<accession>A0A5E7SG74</accession>
<dbReference type="EMBL" id="CABVJB010000003">
    <property type="protein sequence ID" value="VVP85742.1"/>
    <property type="molecule type" value="Genomic_DNA"/>
</dbReference>
<dbReference type="Proteomes" id="UP000325565">
    <property type="component" value="Unassembled WGS sequence"/>
</dbReference>
<protein>
    <submittedName>
        <fullName evidence="1">Uncharacterized protein</fullName>
    </submittedName>
</protein>
<evidence type="ECO:0000313" key="1">
    <source>
        <dbReference type="EMBL" id="VVP85742.1"/>
    </source>
</evidence>
<evidence type="ECO:0000313" key="2">
    <source>
        <dbReference type="Proteomes" id="UP000325565"/>
    </source>
</evidence>
<gene>
    <name evidence="1" type="ORF">PS922_02253</name>
</gene>
<organism evidence="1 2">
    <name type="scientific">Pseudomonas fluorescens</name>
    <dbReference type="NCBI Taxonomy" id="294"/>
    <lineage>
        <taxon>Bacteria</taxon>
        <taxon>Pseudomonadati</taxon>
        <taxon>Pseudomonadota</taxon>
        <taxon>Gammaproteobacteria</taxon>
        <taxon>Pseudomonadales</taxon>
        <taxon>Pseudomonadaceae</taxon>
        <taxon>Pseudomonas</taxon>
    </lineage>
</organism>
<proteinExistence type="predicted"/>
<dbReference type="AlphaFoldDB" id="A0A5E7SG74"/>
<reference evidence="1 2" key="1">
    <citation type="submission" date="2019-09" db="EMBL/GenBank/DDBJ databases">
        <authorList>
            <person name="Chandra G."/>
            <person name="Truman W A."/>
        </authorList>
    </citation>
    <scope>NUCLEOTIDE SEQUENCE [LARGE SCALE GENOMIC DNA]</scope>
    <source>
        <strain evidence="1">PS922</strain>
    </source>
</reference>